<evidence type="ECO:0000256" key="1">
    <source>
        <dbReference type="ARBA" id="ARBA00022741"/>
    </source>
</evidence>
<dbReference type="Gene3D" id="3.40.50.300">
    <property type="entry name" value="P-loop containing nucleotide triphosphate hydrolases"/>
    <property type="match status" value="1"/>
</dbReference>
<dbReference type="InterPro" id="IPR014774">
    <property type="entry name" value="KaiC-like_dom"/>
</dbReference>
<keyword evidence="6" id="KW-1185">Reference proteome</keyword>
<feature type="compositionally biased region" description="Pro residues" evidence="3">
    <location>
        <begin position="216"/>
        <end position="227"/>
    </location>
</feature>
<evidence type="ECO:0000313" key="6">
    <source>
        <dbReference type="Proteomes" id="UP000216339"/>
    </source>
</evidence>
<dbReference type="RefSeq" id="WP_218830578.1">
    <property type="nucleotide sequence ID" value="NZ_MQWD01000001.1"/>
</dbReference>
<sequence>MIAPTPSPSGLDAVDRQWGGLAAGRAYLLVGRAGAGRSALALQTVRAAVEAGERSLVISPRAPEELVAVGKEVGIDLAKAHAGGKLRLLRIPKAADLAARGAEGLAKSYRDLVGLVASDRPDRVVIEDFTPLVQFDTFERFHEAFAGLVGALRKQGATLVIGLGDPANDASRRLLEVVEGLVDGTIRLGAGGDLVLGTPARPEYPSSDGASVEAEPPAPPAAAPAEP</sequence>
<dbReference type="EMBL" id="MQWD01000001">
    <property type="protein sequence ID" value="PAP78474.1"/>
    <property type="molecule type" value="Genomic_DNA"/>
</dbReference>
<dbReference type="AlphaFoldDB" id="A0A271J5X1"/>
<keyword evidence="2" id="KW-0067">ATP-binding</keyword>
<dbReference type="Pfam" id="PF06745">
    <property type="entry name" value="ATPase"/>
    <property type="match status" value="1"/>
</dbReference>
<dbReference type="PANTHER" id="PTHR43637:SF2">
    <property type="entry name" value="PROTEIN GVPD 1"/>
    <property type="match status" value="1"/>
</dbReference>
<gene>
    <name evidence="5" type="ORF">BSZ37_19610</name>
</gene>
<evidence type="ECO:0000313" key="5">
    <source>
        <dbReference type="EMBL" id="PAP78474.1"/>
    </source>
</evidence>
<dbReference type="PANTHER" id="PTHR43637">
    <property type="entry name" value="UPF0273 PROTEIN TM_0370"/>
    <property type="match status" value="1"/>
</dbReference>
<feature type="non-terminal residue" evidence="5">
    <location>
        <position position="227"/>
    </location>
</feature>
<accession>A0A271J5X1</accession>
<feature type="domain" description="KaiC-like" evidence="4">
    <location>
        <begin position="10"/>
        <end position="189"/>
    </location>
</feature>
<dbReference type="InterPro" id="IPR027417">
    <property type="entry name" value="P-loop_NTPase"/>
</dbReference>
<organism evidence="5 6">
    <name type="scientific">Rubrivirga marina</name>
    <dbReference type="NCBI Taxonomy" id="1196024"/>
    <lineage>
        <taxon>Bacteria</taxon>
        <taxon>Pseudomonadati</taxon>
        <taxon>Rhodothermota</taxon>
        <taxon>Rhodothermia</taxon>
        <taxon>Rhodothermales</taxon>
        <taxon>Rubricoccaceae</taxon>
        <taxon>Rubrivirga</taxon>
    </lineage>
</organism>
<protein>
    <recommendedName>
        <fullName evidence="4">KaiC-like domain-containing protein</fullName>
    </recommendedName>
</protein>
<comment type="caution">
    <text evidence="5">The sequence shown here is derived from an EMBL/GenBank/DDBJ whole genome shotgun (WGS) entry which is preliminary data.</text>
</comment>
<evidence type="ECO:0000256" key="2">
    <source>
        <dbReference type="ARBA" id="ARBA00022840"/>
    </source>
</evidence>
<dbReference type="GO" id="GO:0005524">
    <property type="term" value="F:ATP binding"/>
    <property type="evidence" value="ECO:0007669"/>
    <property type="project" value="UniProtKB-KW"/>
</dbReference>
<feature type="region of interest" description="Disordered" evidence="3">
    <location>
        <begin position="197"/>
        <end position="227"/>
    </location>
</feature>
<reference evidence="5 6" key="1">
    <citation type="submission" date="2016-11" db="EMBL/GenBank/DDBJ databases">
        <title>Study of marine rhodopsin-containing bacteria.</title>
        <authorList>
            <person name="Yoshizawa S."/>
            <person name="Kumagai Y."/>
            <person name="Kogure K."/>
        </authorList>
    </citation>
    <scope>NUCLEOTIDE SEQUENCE [LARGE SCALE GENOMIC DNA]</scope>
    <source>
        <strain evidence="5 6">SAORIC-28</strain>
    </source>
</reference>
<name>A0A271J5X1_9BACT</name>
<dbReference type="Proteomes" id="UP000216339">
    <property type="component" value="Unassembled WGS sequence"/>
</dbReference>
<evidence type="ECO:0000259" key="4">
    <source>
        <dbReference type="Pfam" id="PF06745"/>
    </source>
</evidence>
<keyword evidence="1" id="KW-0547">Nucleotide-binding</keyword>
<proteinExistence type="predicted"/>
<dbReference type="SUPFAM" id="SSF52540">
    <property type="entry name" value="P-loop containing nucleoside triphosphate hydrolases"/>
    <property type="match status" value="1"/>
</dbReference>
<evidence type="ECO:0000256" key="3">
    <source>
        <dbReference type="SAM" id="MobiDB-lite"/>
    </source>
</evidence>